<name>A0A3P6NRZ4_ANISI</name>
<dbReference type="PANTHER" id="PTHR11878">
    <property type="entry name" value="SODIUM/CALCIUM EXCHANGER"/>
    <property type="match status" value="1"/>
</dbReference>
<protein>
    <submittedName>
        <fullName evidence="3">Uncharacterized protein</fullName>
    </submittedName>
</protein>
<evidence type="ECO:0000256" key="1">
    <source>
        <dbReference type="ARBA" id="ARBA00023065"/>
    </source>
</evidence>
<proteinExistence type="predicted"/>
<accession>A0A3P6NRZ4</accession>
<dbReference type="OrthoDB" id="418484at2759"/>
<dbReference type="GO" id="GO:0030424">
    <property type="term" value="C:axon"/>
    <property type="evidence" value="ECO:0007669"/>
    <property type="project" value="TreeGrafter"/>
</dbReference>
<dbReference type="PANTHER" id="PTHR11878:SF65">
    <property type="entry name" value="NA_CA-EXCHANGE PROTEIN, ISOFORM G"/>
    <property type="match status" value="1"/>
</dbReference>
<keyword evidence="2" id="KW-1133">Transmembrane helix</keyword>
<keyword evidence="2" id="KW-0472">Membrane</keyword>
<dbReference type="GO" id="GO:0042383">
    <property type="term" value="C:sarcolemma"/>
    <property type="evidence" value="ECO:0007669"/>
    <property type="project" value="TreeGrafter"/>
</dbReference>
<feature type="transmembrane region" description="Helical" evidence="2">
    <location>
        <begin position="95"/>
        <end position="113"/>
    </location>
</feature>
<dbReference type="GO" id="GO:0098794">
    <property type="term" value="C:postsynapse"/>
    <property type="evidence" value="ECO:0007669"/>
    <property type="project" value="TreeGrafter"/>
</dbReference>
<gene>
    <name evidence="3" type="ORF">ASIM_LOCUS1224</name>
</gene>
<organism evidence="3 4">
    <name type="scientific">Anisakis simplex</name>
    <name type="common">Herring worm</name>
    <dbReference type="NCBI Taxonomy" id="6269"/>
    <lineage>
        <taxon>Eukaryota</taxon>
        <taxon>Metazoa</taxon>
        <taxon>Ecdysozoa</taxon>
        <taxon>Nematoda</taxon>
        <taxon>Chromadorea</taxon>
        <taxon>Rhabditida</taxon>
        <taxon>Spirurina</taxon>
        <taxon>Ascaridomorpha</taxon>
        <taxon>Ascaridoidea</taxon>
        <taxon>Anisakidae</taxon>
        <taxon>Anisakis</taxon>
        <taxon>Anisakis simplex complex</taxon>
    </lineage>
</organism>
<dbReference type="EMBL" id="UYRR01001191">
    <property type="protein sequence ID" value="VDK18538.1"/>
    <property type="molecule type" value="Genomic_DNA"/>
</dbReference>
<dbReference type="Proteomes" id="UP000267096">
    <property type="component" value="Unassembled WGS sequence"/>
</dbReference>
<keyword evidence="4" id="KW-1185">Reference proteome</keyword>
<dbReference type="GO" id="GO:0005432">
    <property type="term" value="F:calcium:sodium antiporter activity"/>
    <property type="evidence" value="ECO:0007669"/>
    <property type="project" value="TreeGrafter"/>
</dbReference>
<dbReference type="AlphaFoldDB" id="A0A3P6NRZ4"/>
<evidence type="ECO:0000313" key="3">
    <source>
        <dbReference type="EMBL" id="VDK18538.1"/>
    </source>
</evidence>
<reference evidence="3 4" key="1">
    <citation type="submission" date="2018-11" db="EMBL/GenBank/DDBJ databases">
        <authorList>
            <consortium name="Pathogen Informatics"/>
        </authorList>
    </citation>
    <scope>NUCLEOTIDE SEQUENCE [LARGE SCALE GENOMIC DNA]</scope>
</reference>
<keyword evidence="1" id="KW-0406">Ion transport</keyword>
<evidence type="ECO:0000256" key="2">
    <source>
        <dbReference type="SAM" id="Phobius"/>
    </source>
</evidence>
<dbReference type="InterPro" id="IPR051171">
    <property type="entry name" value="CaCA"/>
</dbReference>
<keyword evidence="1" id="KW-0813">Transport</keyword>
<evidence type="ECO:0000313" key="4">
    <source>
        <dbReference type="Proteomes" id="UP000267096"/>
    </source>
</evidence>
<feature type="transmembrane region" description="Helical" evidence="2">
    <location>
        <begin position="40"/>
        <end position="60"/>
    </location>
</feature>
<dbReference type="GO" id="GO:0098703">
    <property type="term" value="P:calcium ion import across plasma membrane"/>
    <property type="evidence" value="ECO:0007669"/>
    <property type="project" value="TreeGrafter"/>
</dbReference>
<sequence length="160" mass="17664">MRIAHCSGLRSSVDSGSERFHQLAIEPSGGVAIYASQMRLNILILLVILCTVVTFCEAGTNCSAADATKNCIDGMIVPIWRPFLDLSTKDRVKRGIIFFFVIAYCFLGVSIVADRFMSSIEVITSQERTVHVKRPGLEPLKVKVRIWNDTVSNLTLMALG</sequence>
<keyword evidence="2" id="KW-0812">Transmembrane</keyword>